<name>A0A1G9BBD4_9BACI</name>
<feature type="transmembrane region" description="Helical" evidence="1">
    <location>
        <begin position="6"/>
        <end position="24"/>
    </location>
</feature>
<reference evidence="2 3" key="1">
    <citation type="submission" date="2016-10" db="EMBL/GenBank/DDBJ databases">
        <authorList>
            <person name="de Groot N.N."/>
        </authorList>
    </citation>
    <scope>NUCLEOTIDE SEQUENCE [LARGE SCALE GENOMIC DNA]</scope>
    <source>
        <strain evidence="2 3">CGMCC 1.6502</strain>
    </source>
</reference>
<dbReference type="AlphaFoldDB" id="A0A1G9BBD4"/>
<accession>A0A1G9BBD4</accession>
<dbReference type="EMBL" id="FNFL01000005">
    <property type="protein sequence ID" value="SDK36205.1"/>
    <property type="molecule type" value="Genomic_DNA"/>
</dbReference>
<organism evidence="2 3">
    <name type="scientific">Sediminibacillus albus</name>
    <dbReference type="NCBI Taxonomy" id="407036"/>
    <lineage>
        <taxon>Bacteria</taxon>
        <taxon>Bacillati</taxon>
        <taxon>Bacillota</taxon>
        <taxon>Bacilli</taxon>
        <taxon>Bacillales</taxon>
        <taxon>Bacillaceae</taxon>
        <taxon>Sediminibacillus</taxon>
    </lineage>
</organism>
<dbReference type="Proteomes" id="UP000198694">
    <property type="component" value="Unassembled WGS sequence"/>
</dbReference>
<dbReference type="RefSeq" id="WP_175559372.1">
    <property type="nucleotide sequence ID" value="NZ_FNFL01000005.1"/>
</dbReference>
<sequence>MDILFVLFLFVLIIYLNIGLYLPFQKVDEKDIERNLRNLKKHQWFQNYLEDKKLRELIIHDKDVRKSIGKLNSKKIERNSYQKRCQKKLQRVLIQRKK</sequence>
<gene>
    <name evidence="2" type="ORF">SAMN05216243_2897</name>
</gene>
<keyword evidence="3" id="KW-1185">Reference proteome</keyword>
<keyword evidence="1" id="KW-1133">Transmembrane helix</keyword>
<keyword evidence="1" id="KW-0812">Transmembrane</keyword>
<proteinExistence type="predicted"/>
<keyword evidence="1" id="KW-0472">Membrane</keyword>
<protein>
    <submittedName>
        <fullName evidence="2">Uncharacterized protein</fullName>
    </submittedName>
</protein>
<evidence type="ECO:0000256" key="1">
    <source>
        <dbReference type="SAM" id="Phobius"/>
    </source>
</evidence>
<evidence type="ECO:0000313" key="2">
    <source>
        <dbReference type="EMBL" id="SDK36205.1"/>
    </source>
</evidence>
<evidence type="ECO:0000313" key="3">
    <source>
        <dbReference type="Proteomes" id="UP000198694"/>
    </source>
</evidence>